<keyword evidence="6" id="KW-0547">Nucleotide-binding</keyword>
<keyword evidence="7" id="KW-0067">ATP-binding</keyword>
<dbReference type="GO" id="GO:0032543">
    <property type="term" value="P:mitochondrial translation"/>
    <property type="evidence" value="ECO:0007669"/>
    <property type="project" value="TreeGrafter"/>
</dbReference>
<evidence type="ECO:0000256" key="9">
    <source>
        <dbReference type="ARBA" id="ARBA00023146"/>
    </source>
</evidence>
<dbReference type="GO" id="GO:0005739">
    <property type="term" value="C:mitochondrion"/>
    <property type="evidence" value="ECO:0007669"/>
    <property type="project" value="TreeGrafter"/>
</dbReference>
<dbReference type="EC" id="6.1.1.21" evidence="3"/>
<dbReference type="InterPro" id="IPR004154">
    <property type="entry name" value="Anticodon-bd"/>
</dbReference>
<dbReference type="SUPFAM" id="SSF55681">
    <property type="entry name" value="Class II aaRS and biotin synthetases"/>
    <property type="match status" value="1"/>
</dbReference>
<feature type="domain" description="Aminoacyl-transfer RNA synthetases class-II family profile" evidence="13">
    <location>
        <begin position="99"/>
        <end position="385"/>
    </location>
</feature>
<dbReference type="Pfam" id="PF03129">
    <property type="entry name" value="HGTP_anticodon"/>
    <property type="match status" value="1"/>
</dbReference>
<dbReference type="PROSITE" id="PS50862">
    <property type="entry name" value="AA_TRNA_LIGASE_II"/>
    <property type="match status" value="1"/>
</dbReference>
<dbReference type="InterPro" id="IPR036621">
    <property type="entry name" value="Anticodon-bd_dom_sf"/>
</dbReference>
<dbReference type="InterPro" id="IPR009068">
    <property type="entry name" value="uS15_NS1_RNA-bd_sf"/>
</dbReference>
<organism evidence="15 16">
    <name type="scientific">Tilletia horrida</name>
    <dbReference type="NCBI Taxonomy" id="155126"/>
    <lineage>
        <taxon>Eukaryota</taxon>
        <taxon>Fungi</taxon>
        <taxon>Dikarya</taxon>
        <taxon>Basidiomycota</taxon>
        <taxon>Ustilaginomycotina</taxon>
        <taxon>Exobasidiomycetes</taxon>
        <taxon>Tilletiales</taxon>
        <taxon>Tilletiaceae</taxon>
        <taxon>Tilletia</taxon>
    </lineage>
</organism>
<feature type="domain" description="WHEP-TRS" evidence="14">
    <location>
        <begin position="12"/>
        <end position="68"/>
    </location>
</feature>
<dbReference type="GO" id="GO:0005524">
    <property type="term" value="F:ATP binding"/>
    <property type="evidence" value="ECO:0007669"/>
    <property type="project" value="UniProtKB-KW"/>
</dbReference>
<dbReference type="InterPro" id="IPR045864">
    <property type="entry name" value="aa-tRNA-synth_II/BPL/LPL"/>
</dbReference>
<dbReference type="InterPro" id="IPR041715">
    <property type="entry name" value="HisRS-like_core"/>
</dbReference>
<dbReference type="Proteomes" id="UP001176521">
    <property type="component" value="Unassembled WGS sequence"/>
</dbReference>
<proteinExistence type="inferred from homology"/>
<feature type="compositionally biased region" description="Low complexity" evidence="12">
    <location>
        <begin position="387"/>
        <end position="416"/>
    </location>
</feature>
<keyword evidence="4" id="KW-0963">Cytoplasm</keyword>
<dbReference type="Gene3D" id="3.30.930.10">
    <property type="entry name" value="Bira Bifunctional Protein, Domain 2"/>
    <property type="match status" value="1"/>
</dbReference>
<dbReference type="GO" id="GO:0005829">
    <property type="term" value="C:cytosol"/>
    <property type="evidence" value="ECO:0007669"/>
    <property type="project" value="TreeGrafter"/>
</dbReference>
<accession>A0AAN6JRH7</accession>
<sequence length="619" mass="65663">MAGASSNTPPASLAELEAQRDAQAQTVRQLKQDKADPTLIKDNVDALLDIKRRITALSLSAAGGGGGGGSASGAAAAAAAAPSGGGAGGGKYTLKTPKGTRDWEPLSMALRTRIFSTITRIFEAHGAVTIDTPVFELREILAGKYGEDSKLIYDLQDQGGEICSLRYDLTVPFARFVAMNMAEYGNIKRYHIAKVYRRDQPAMSKGRFREFYQCDFDIAGSYDPMLPDAECLLIVSEILTALKIEPFTIKINHRKILDGIFDLCGVPADKIRPISSAVDKLDKLPWADVKREMVAEKGLDEAVADKIGEYVKLKGGEELLAQLQTDAALSSHTLASAGLKDMALLFNYLRVFNILPNISFDLSLARGLDYYTGLIYEAITLGSAPPTLASSSTSSTAQSPAAPGSSTEPASGSSSKKSSKKDAAKDENEDASVGVGSISGGGRYDHLVGMFSGAKNKDAVPCVGVSIGIERIFAIKMAKLKEEAAAAAAAGNGGSSGALRAKNTEVFVMSMGGDGLALPRLEVCKKLWDAGIKAEFLYKLKPKPAAQFTAIERDGTPLAVLLAPDEWAQGTVRVKEQRGKDSEEGAGKGEVVKVEELVPYLKEKIAAWNGAREDGLVGL</sequence>
<evidence type="ECO:0000256" key="3">
    <source>
        <dbReference type="ARBA" id="ARBA00012815"/>
    </source>
</evidence>
<dbReference type="SUPFAM" id="SSF47060">
    <property type="entry name" value="S15/NS1 RNA-binding domain"/>
    <property type="match status" value="1"/>
</dbReference>
<dbReference type="GO" id="GO:0006427">
    <property type="term" value="P:histidyl-tRNA aminoacylation"/>
    <property type="evidence" value="ECO:0007669"/>
    <property type="project" value="TreeGrafter"/>
</dbReference>
<dbReference type="PANTHER" id="PTHR11476:SF7">
    <property type="entry name" value="HISTIDINE--TRNA LIGASE"/>
    <property type="match status" value="1"/>
</dbReference>
<dbReference type="EMBL" id="JAPDMQ010000149">
    <property type="protein sequence ID" value="KAK0532902.1"/>
    <property type="molecule type" value="Genomic_DNA"/>
</dbReference>
<evidence type="ECO:0000256" key="1">
    <source>
        <dbReference type="ARBA" id="ARBA00004496"/>
    </source>
</evidence>
<dbReference type="InterPro" id="IPR000738">
    <property type="entry name" value="WHEP-TRS_dom"/>
</dbReference>
<keyword evidence="16" id="KW-1185">Reference proteome</keyword>
<evidence type="ECO:0000313" key="15">
    <source>
        <dbReference type="EMBL" id="KAK0532902.1"/>
    </source>
</evidence>
<dbReference type="Pfam" id="PF13393">
    <property type="entry name" value="tRNA-synt_His"/>
    <property type="match status" value="1"/>
</dbReference>
<reference evidence="15" key="1">
    <citation type="journal article" date="2023" name="PhytoFront">
        <title>Draft Genome Resources of Seven Strains of Tilletia horrida, Causal Agent of Kernel Smut of Rice.</title>
        <authorList>
            <person name="Khanal S."/>
            <person name="Antony Babu S."/>
            <person name="Zhou X.G."/>
        </authorList>
    </citation>
    <scope>NUCLEOTIDE SEQUENCE</scope>
    <source>
        <strain evidence="15">TX3</strain>
    </source>
</reference>
<comment type="caution">
    <text evidence="15">The sequence shown here is derived from an EMBL/GenBank/DDBJ whole genome shotgun (WGS) entry which is preliminary data.</text>
</comment>
<dbReference type="Gene3D" id="1.10.287.10">
    <property type="entry name" value="S15/NS1, RNA-binding"/>
    <property type="match status" value="1"/>
</dbReference>
<dbReference type="Gene3D" id="3.40.50.800">
    <property type="entry name" value="Anticodon-binding domain"/>
    <property type="match status" value="1"/>
</dbReference>
<comment type="catalytic activity">
    <reaction evidence="11">
        <text>tRNA(His) + L-histidine + ATP = L-histidyl-tRNA(His) + AMP + diphosphate + H(+)</text>
        <dbReference type="Rhea" id="RHEA:17313"/>
        <dbReference type="Rhea" id="RHEA-COMP:9665"/>
        <dbReference type="Rhea" id="RHEA-COMP:9689"/>
        <dbReference type="ChEBI" id="CHEBI:15378"/>
        <dbReference type="ChEBI" id="CHEBI:30616"/>
        <dbReference type="ChEBI" id="CHEBI:33019"/>
        <dbReference type="ChEBI" id="CHEBI:57595"/>
        <dbReference type="ChEBI" id="CHEBI:78442"/>
        <dbReference type="ChEBI" id="CHEBI:78527"/>
        <dbReference type="ChEBI" id="CHEBI:456215"/>
        <dbReference type="EC" id="6.1.1.21"/>
    </reaction>
</comment>
<dbReference type="GO" id="GO:0003723">
    <property type="term" value="F:RNA binding"/>
    <property type="evidence" value="ECO:0007669"/>
    <property type="project" value="TreeGrafter"/>
</dbReference>
<gene>
    <name evidence="15" type="primary">HTS1</name>
    <name evidence="15" type="ORF">OC842_003147</name>
</gene>
<evidence type="ECO:0000256" key="5">
    <source>
        <dbReference type="ARBA" id="ARBA00022598"/>
    </source>
</evidence>
<dbReference type="FunFam" id="3.40.50.800:FF:000015">
    <property type="entry name" value="Histidyl-tRNA synthetase, mitochondrial"/>
    <property type="match status" value="1"/>
</dbReference>
<evidence type="ECO:0000256" key="12">
    <source>
        <dbReference type="SAM" id="MobiDB-lite"/>
    </source>
</evidence>
<evidence type="ECO:0000256" key="11">
    <source>
        <dbReference type="ARBA" id="ARBA00047639"/>
    </source>
</evidence>
<dbReference type="AlphaFoldDB" id="A0AAN6JRH7"/>
<evidence type="ECO:0000259" key="14">
    <source>
        <dbReference type="PROSITE" id="PS51185"/>
    </source>
</evidence>
<evidence type="ECO:0000256" key="7">
    <source>
        <dbReference type="ARBA" id="ARBA00022840"/>
    </source>
</evidence>
<dbReference type="PROSITE" id="PS51185">
    <property type="entry name" value="WHEP_TRS_2"/>
    <property type="match status" value="1"/>
</dbReference>
<dbReference type="SUPFAM" id="SSF52954">
    <property type="entry name" value="Class II aaRS ABD-related"/>
    <property type="match status" value="1"/>
</dbReference>
<evidence type="ECO:0000259" key="13">
    <source>
        <dbReference type="PROSITE" id="PS50862"/>
    </source>
</evidence>
<evidence type="ECO:0000256" key="6">
    <source>
        <dbReference type="ARBA" id="ARBA00022741"/>
    </source>
</evidence>
<evidence type="ECO:0000256" key="4">
    <source>
        <dbReference type="ARBA" id="ARBA00022490"/>
    </source>
</evidence>
<protein>
    <recommendedName>
        <fullName evidence="3">histidine--tRNA ligase</fullName>
        <ecNumber evidence="3">6.1.1.21</ecNumber>
    </recommendedName>
    <alternativeName>
        <fullName evidence="10">Histidyl-tRNA synthetase</fullName>
    </alternativeName>
</protein>
<evidence type="ECO:0000256" key="2">
    <source>
        <dbReference type="ARBA" id="ARBA00008226"/>
    </source>
</evidence>
<comment type="subcellular location">
    <subcellularLocation>
        <location evidence="1">Cytoplasm</location>
    </subcellularLocation>
</comment>
<dbReference type="InterPro" id="IPR006195">
    <property type="entry name" value="aa-tRNA-synth_II"/>
</dbReference>
<keyword evidence="5 15" id="KW-0436">Ligase</keyword>
<dbReference type="PANTHER" id="PTHR11476">
    <property type="entry name" value="HISTIDYL-TRNA SYNTHETASE"/>
    <property type="match status" value="1"/>
</dbReference>
<feature type="region of interest" description="Disordered" evidence="12">
    <location>
        <begin position="1"/>
        <end position="33"/>
    </location>
</feature>
<evidence type="ECO:0000313" key="16">
    <source>
        <dbReference type="Proteomes" id="UP001176521"/>
    </source>
</evidence>
<evidence type="ECO:0000256" key="8">
    <source>
        <dbReference type="ARBA" id="ARBA00022917"/>
    </source>
</evidence>
<comment type="similarity">
    <text evidence="2">Belongs to the class-II aminoacyl-tRNA synthetase family.</text>
</comment>
<keyword evidence="9 15" id="KW-0030">Aminoacyl-tRNA synthetase</keyword>
<feature type="compositionally biased region" description="Polar residues" evidence="12">
    <location>
        <begin position="1"/>
        <end position="10"/>
    </location>
</feature>
<feature type="region of interest" description="Disordered" evidence="12">
    <location>
        <begin position="387"/>
        <end position="437"/>
    </location>
</feature>
<evidence type="ECO:0000256" key="10">
    <source>
        <dbReference type="ARBA" id="ARBA00030619"/>
    </source>
</evidence>
<dbReference type="GO" id="GO:0004821">
    <property type="term" value="F:histidine-tRNA ligase activity"/>
    <property type="evidence" value="ECO:0007669"/>
    <property type="project" value="UniProtKB-EC"/>
</dbReference>
<keyword evidence="8" id="KW-0648">Protein biosynthesis</keyword>
<name>A0AAN6JRH7_9BASI</name>
<dbReference type="CDD" id="cd00773">
    <property type="entry name" value="HisRS-like_core"/>
    <property type="match status" value="1"/>
</dbReference>